<protein>
    <recommendedName>
        <fullName evidence="2 8">DNA repair protein RecN</fullName>
    </recommendedName>
    <alternativeName>
        <fullName evidence="7 8">Recombination protein N</fullName>
    </alternativeName>
</protein>
<dbReference type="GO" id="GO:0006302">
    <property type="term" value="P:double-strand break repair"/>
    <property type="evidence" value="ECO:0007669"/>
    <property type="project" value="InterPro"/>
</dbReference>
<reference evidence="11 12" key="1">
    <citation type="submission" date="2019-08" db="EMBL/GenBank/DDBJ databases">
        <title>In-depth cultivation of the pig gut microbiome towards novel bacterial diversity and tailored functional studies.</title>
        <authorList>
            <person name="Wylensek D."/>
            <person name="Hitch T.C.A."/>
            <person name="Clavel T."/>
        </authorList>
    </citation>
    <scope>NUCLEOTIDE SEQUENCE [LARGE SCALE GENOMIC DNA]</scope>
    <source>
        <strain evidence="11 12">RF-GAM-744-WT-7</strain>
    </source>
</reference>
<keyword evidence="4 8" id="KW-0227">DNA damage</keyword>
<dbReference type="SUPFAM" id="SSF52540">
    <property type="entry name" value="P-loop containing nucleoside triphosphate hydrolases"/>
    <property type="match status" value="1"/>
</dbReference>
<evidence type="ECO:0000256" key="2">
    <source>
        <dbReference type="ARBA" id="ARBA00021315"/>
    </source>
</evidence>
<feature type="compositionally biased region" description="Low complexity" evidence="9">
    <location>
        <begin position="451"/>
        <end position="475"/>
    </location>
</feature>
<evidence type="ECO:0000313" key="11">
    <source>
        <dbReference type="EMBL" id="MST48722.1"/>
    </source>
</evidence>
<dbReference type="Gene3D" id="3.40.50.300">
    <property type="entry name" value="P-loop containing nucleotide triphosphate hydrolases"/>
    <property type="match status" value="2"/>
</dbReference>
<feature type="domain" description="AAA+ ATPase" evidence="10">
    <location>
        <begin position="21"/>
        <end position="542"/>
    </location>
</feature>
<accession>A0A7K0JZR5</accession>
<evidence type="ECO:0000256" key="1">
    <source>
        <dbReference type="ARBA" id="ARBA00009441"/>
    </source>
</evidence>
<comment type="function">
    <text evidence="8">May be involved in recombinational repair of damaged DNA.</text>
</comment>
<evidence type="ECO:0000313" key="12">
    <source>
        <dbReference type="Proteomes" id="UP000442535"/>
    </source>
</evidence>
<dbReference type="CDD" id="cd03241">
    <property type="entry name" value="ABC_RecN"/>
    <property type="match status" value="1"/>
</dbReference>
<gene>
    <name evidence="11" type="ORF">FYJ63_00350</name>
</gene>
<evidence type="ECO:0000256" key="3">
    <source>
        <dbReference type="ARBA" id="ARBA00022741"/>
    </source>
</evidence>
<dbReference type="GO" id="GO:0016887">
    <property type="term" value="F:ATP hydrolysis activity"/>
    <property type="evidence" value="ECO:0007669"/>
    <property type="project" value="InterPro"/>
</dbReference>
<evidence type="ECO:0000256" key="7">
    <source>
        <dbReference type="ARBA" id="ARBA00033408"/>
    </source>
</evidence>
<dbReference type="GO" id="GO:0009432">
    <property type="term" value="P:SOS response"/>
    <property type="evidence" value="ECO:0007669"/>
    <property type="project" value="TreeGrafter"/>
</dbReference>
<dbReference type="EMBL" id="VUMY01000001">
    <property type="protein sequence ID" value="MST48722.1"/>
    <property type="molecule type" value="Genomic_DNA"/>
</dbReference>
<dbReference type="GO" id="GO:0043590">
    <property type="term" value="C:bacterial nucleoid"/>
    <property type="evidence" value="ECO:0007669"/>
    <property type="project" value="TreeGrafter"/>
</dbReference>
<comment type="similarity">
    <text evidence="1 8">Belongs to the RecN family.</text>
</comment>
<keyword evidence="3" id="KW-0547">Nucleotide-binding</keyword>
<evidence type="ECO:0000256" key="4">
    <source>
        <dbReference type="ARBA" id="ARBA00022763"/>
    </source>
</evidence>
<dbReference type="InterPro" id="IPR004604">
    <property type="entry name" value="DNA_recomb/repair_RecN"/>
</dbReference>
<dbReference type="GO" id="GO:0005524">
    <property type="term" value="F:ATP binding"/>
    <property type="evidence" value="ECO:0007669"/>
    <property type="project" value="UniProtKB-KW"/>
</dbReference>
<proteinExistence type="inferred from homology"/>
<feature type="region of interest" description="Disordered" evidence="9">
    <location>
        <begin position="451"/>
        <end position="484"/>
    </location>
</feature>
<evidence type="ECO:0000256" key="5">
    <source>
        <dbReference type="ARBA" id="ARBA00022840"/>
    </source>
</evidence>
<sequence>MIESLRIENLGTISHAELVFSPGFTVITGETGAGKTMLLNSLNWLLGEKPRASLVSAGTTQAVVEGTFLVDVTAGAVVEEAGGVVEDGAVEAARVVPAKSRSRAHLGGRTVPAATLSEFGADLVSVHGQASQGRLRSEKAQREALDAFGGKSHQSALGTYRECWQEWTETKRSYEEWEASRDKREQRREELANLSQIFETLQPEDGEFSELTAKVARLSNVESLRENAAFALGALDSETEGQPGANELVAAASRALEKASREDASLEDIATTVSGAGYALADAARELGVYLQDLNADPEALQAALTRRAAFTDLSLKVAEEPDQLGTVWQDVDRELAGLQGGEDRLEELKAKLEADAQMLSSAGKTLHQERLETAETLSEAINAELKGLDMPDTRVEISVEAGEPVPSGADSVKFLLKPHPKAPVLPLAEAASGGELSRIMLALEVSLATPPVSPSASAKKSARAGSSRVASTDTGGAGSGGETERRTFIFDEVDAGIGGQAGIEVGKRLARLAKDFQVIVVTHLAQVAAFADLQIQVSKSKGESIIAPLEPEARREELARMISGNILTETALQHADELLELAGVGQSEM</sequence>
<organism evidence="11 12">
    <name type="scientific">Mobiluncus porci</name>
    <dbReference type="NCBI Taxonomy" id="2652278"/>
    <lineage>
        <taxon>Bacteria</taxon>
        <taxon>Bacillati</taxon>
        <taxon>Actinomycetota</taxon>
        <taxon>Actinomycetes</taxon>
        <taxon>Actinomycetales</taxon>
        <taxon>Actinomycetaceae</taxon>
        <taxon>Mobiluncus</taxon>
    </lineage>
</organism>
<dbReference type="SMART" id="SM00382">
    <property type="entry name" value="AAA"/>
    <property type="match status" value="1"/>
</dbReference>
<dbReference type="PIRSF" id="PIRSF003128">
    <property type="entry name" value="RecN"/>
    <property type="match status" value="1"/>
</dbReference>
<keyword evidence="6 8" id="KW-0234">DNA repair</keyword>
<dbReference type="InterPro" id="IPR003593">
    <property type="entry name" value="AAA+_ATPase"/>
</dbReference>
<evidence type="ECO:0000259" key="10">
    <source>
        <dbReference type="SMART" id="SM00382"/>
    </source>
</evidence>
<dbReference type="AlphaFoldDB" id="A0A7K0JZR5"/>
<comment type="caution">
    <text evidence="11">The sequence shown here is derived from an EMBL/GenBank/DDBJ whole genome shotgun (WGS) entry which is preliminary data.</text>
</comment>
<dbReference type="PANTHER" id="PTHR11059:SF0">
    <property type="entry name" value="DNA REPAIR PROTEIN RECN"/>
    <property type="match status" value="1"/>
</dbReference>
<dbReference type="InterPro" id="IPR038729">
    <property type="entry name" value="Rad50/SbcC_AAA"/>
</dbReference>
<name>A0A7K0JZR5_9ACTO</name>
<evidence type="ECO:0000256" key="8">
    <source>
        <dbReference type="PIRNR" id="PIRNR003128"/>
    </source>
</evidence>
<dbReference type="Pfam" id="PF13476">
    <property type="entry name" value="AAA_23"/>
    <property type="match status" value="1"/>
</dbReference>
<dbReference type="GO" id="GO:0006310">
    <property type="term" value="P:DNA recombination"/>
    <property type="evidence" value="ECO:0007669"/>
    <property type="project" value="InterPro"/>
</dbReference>
<keyword evidence="12" id="KW-1185">Reference proteome</keyword>
<dbReference type="RefSeq" id="WP_154542667.1">
    <property type="nucleotide sequence ID" value="NZ_JAQYQY010000018.1"/>
</dbReference>
<dbReference type="Proteomes" id="UP000442535">
    <property type="component" value="Unassembled WGS sequence"/>
</dbReference>
<keyword evidence="5" id="KW-0067">ATP-binding</keyword>
<evidence type="ECO:0000256" key="6">
    <source>
        <dbReference type="ARBA" id="ARBA00023204"/>
    </source>
</evidence>
<dbReference type="PANTHER" id="PTHR11059">
    <property type="entry name" value="DNA REPAIR PROTEIN RECN"/>
    <property type="match status" value="1"/>
</dbReference>
<evidence type="ECO:0000256" key="9">
    <source>
        <dbReference type="SAM" id="MobiDB-lite"/>
    </source>
</evidence>
<dbReference type="InterPro" id="IPR027417">
    <property type="entry name" value="P-loop_NTPase"/>
</dbReference>